<accession>A0A1H6XJ09</accession>
<dbReference type="AlphaFoldDB" id="A0A1H6XJ09"/>
<organism evidence="1 2">
    <name type="scientific">Myroides marinus</name>
    <dbReference type="NCBI Taxonomy" id="703342"/>
    <lineage>
        <taxon>Bacteria</taxon>
        <taxon>Pseudomonadati</taxon>
        <taxon>Bacteroidota</taxon>
        <taxon>Flavobacteriia</taxon>
        <taxon>Flavobacteriales</taxon>
        <taxon>Flavobacteriaceae</taxon>
        <taxon>Myroides</taxon>
    </lineage>
</organism>
<dbReference type="GeneID" id="82258346"/>
<name>A0A1H6XJ09_9FLAO</name>
<sequence>MKIAIMQPYFLPYIGYIQLINAVDKFVIYDDVNYIKGGWINRNNLLLNNQKFLFTVPLEGSSAFKKIDEIVINKRLYDKWCKKLLISIEQSYKKAPYFSEVFLLLKKIVEIEETISISEYNYNSIILICKFLNIKTEIIKSSRIYDNIDLSRESRIYDICSKENSKSYVNPIGGMELYNKESFLKEGIKLNFLKTNEIVYKQFENEFVPWLSIIDVMMFNDVKEIKDMLEQYELV</sequence>
<protein>
    <submittedName>
        <fullName evidence="1">WbqC-like protein family protein</fullName>
    </submittedName>
</protein>
<dbReference type="Pfam" id="PF08889">
    <property type="entry name" value="WbqC"/>
    <property type="match status" value="1"/>
</dbReference>
<evidence type="ECO:0000313" key="2">
    <source>
        <dbReference type="Proteomes" id="UP000183077"/>
    </source>
</evidence>
<proteinExistence type="predicted"/>
<reference evidence="1 2" key="1">
    <citation type="submission" date="2016-10" db="EMBL/GenBank/DDBJ databases">
        <authorList>
            <person name="de Groot N.N."/>
        </authorList>
    </citation>
    <scope>NUCLEOTIDE SEQUENCE [LARGE SCALE GENOMIC DNA]</scope>
    <source>
        <strain evidence="1 2">DSM 23048</strain>
    </source>
</reference>
<dbReference type="InterPro" id="IPR014985">
    <property type="entry name" value="WbqC"/>
</dbReference>
<dbReference type="RefSeq" id="WP_074747513.1">
    <property type="nucleotide sequence ID" value="NZ_FNYS01000022.1"/>
</dbReference>
<evidence type="ECO:0000313" key="1">
    <source>
        <dbReference type="EMBL" id="SEJ29088.1"/>
    </source>
</evidence>
<dbReference type="EMBL" id="FNYS01000022">
    <property type="protein sequence ID" value="SEJ29088.1"/>
    <property type="molecule type" value="Genomic_DNA"/>
</dbReference>
<gene>
    <name evidence="1" type="ORF">SAMN04488018_1228</name>
</gene>
<dbReference type="Proteomes" id="UP000183077">
    <property type="component" value="Unassembled WGS sequence"/>
</dbReference>